<dbReference type="AlphaFoldDB" id="A0A4Q7IMC3"/>
<gene>
    <name evidence="1" type="ORF">C1E23_10420</name>
</gene>
<dbReference type="InterPro" id="IPR020518">
    <property type="entry name" value="Tscrpt_reg_PrtN"/>
</dbReference>
<dbReference type="Proteomes" id="UP000291338">
    <property type="component" value="Unassembled WGS sequence"/>
</dbReference>
<protein>
    <submittedName>
        <fullName evidence="1">Pyocin activator protein PrtN</fullName>
    </submittedName>
</protein>
<evidence type="ECO:0000313" key="1">
    <source>
        <dbReference type="EMBL" id="RZQ53040.1"/>
    </source>
</evidence>
<reference evidence="1 2" key="1">
    <citation type="submission" date="2018-01" db="EMBL/GenBank/DDBJ databases">
        <title>Co-occurrence of chitin degradation, pigmentation and bioactivity in marine Pseudoalteromonas.</title>
        <authorList>
            <person name="Paulsen S."/>
            <person name="Gram L."/>
            <person name="Machado H."/>
        </authorList>
    </citation>
    <scope>NUCLEOTIDE SEQUENCE [LARGE SCALE GENOMIC DNA]</scope>
    <source>
        <strain evidence="1 2">S3898</strain>
    </source>
</reference>
<accession>A0A4Q7IMC3</accession>
<evidence type="ECO:0000313" key="2">
    <source>
        <dbReference type="Proteomes" id="UP000291338"/>
    </source>
</evidence>
<name>A0A4Q7IMC3_9GAMM</name>
<dbReference type="RefSeq" id="WP_130255505.1">
    <property type="nucleotide sequence ID" value="NZ_PPSX01000036.1"/>
</dbReference>
<proteinExistence type="predicted"/>
<dbReference type="GO" id="GO:0006355">
    <property type="term" value="P:regulation of DNA-templated transcription"/>
    <property type="evidence" value="ECO:0007669"/>
    <property type="project" value="InterPro"/>
</dbReference>
<dbReference type="Pfam" id="PF11112">
    <property type="entry name" value="PyocinActivator"/>
    <property type="match status" value="1"/>
</dbReference>
<comment type="caution">
    <text evidence="1">The sequence shown here is derived from an EMBL/GenBank/DDBJ whole genome shotgun (WGS) entry which is preliminary data.</text>
</comment>
<dbReference type="EMBL" id="PPSX01000036">
    <property type="protein sequence ID" value="RZQ53040.1"/>
    <property type="molecule type" value="Genomic_DNA"/>
</dbReference>
<organism evidence="1 2">
    <name type="scientific">Pseudoalteromonas phenolica</name>
    <dbReference type="NCBI Taxonomy" id="161398"/>
    <lineage>
        <taxon>Bacteria</taxon>
        <taxon>Pseudomonadati</taxon>
        <taxon>Pseudomonadota</taxon>
        <taxon>Gammaproteobacteria</taxon>
        <taxon>Alteromonadales</taxon>
        <taxon>Pseudoalteromonadaceae</taxon>
        <taxon>Pseudoalteromonas</taxon>
    </lineage>
</organism>
<sequence>MNMTFALLARFNNPVVPLKEVCQEFFGINPKTAEQKAKAGTLPVPTFKMRDSERAPTLVNISDLGEFLELRYQQGREQWDRVNG</sequence>